<dbReference type="EMBL" id="HG994369">
    <property type="protein sequence ID" value="CAF1925546.1"/>
    <property type="molecule type" value="Genomic_DNA"/>
</dbReference>
<proteinExistence type="predicted"/>
<sequence length="59" mass="7430">MMIFQIWKSLMRLTMWWKMIRCVSFVHCQLILWLMNLMMITFSELRTRTNDNTQRKHHV</sequence>
<feature type="non-terminal residue" evidence="1">
    <location>
        <position position="59"/>
    </location>
</feature>
<organism evidence="1">
    <name type="scientific">Brassica napus</name>
    <name type="common">Rape</name>
    <dbReference type="NCBI Taxonomy" id="3708"/>
    <lineage>
        <taxon>Eukaryota</taxon>
        <taxon>Viridiplantae</taxon>
        <taxon>Streptophyta</taxon>
        <taxon>Embryophyta</taxon>
        <taxon>Tracheophyta</taxon>
        <taxon>Spermatophyta</taxon>
        <taxon>Magnoliopsida</taxon>
        <taxon>eudicotyledons</taxon>
        <taxon>Gunneridae</taxon>
        <taxon>Pentapetalae</taxon>
        <taxon>rosids</taxon>
        <taxon>malvids</taxon>
        <taxon>Brassicales</taxon>
        <taxon>Brassicaceae</taxon>
        <taxon>Brassiceae</taxon>
        <taxon>Brassica</taxon>
    </lineage>
</organism>
<gene>
    <name evidence="1" type="ORF">DARMORV10_C05P12320.1</name>
</gene>
<name>A0A816KT29_BRANA</name>
<dbReference type="Proteomes" id="UP001295469">
    <property type="component" value="Chromosome C05"/>
</dbReference>
<accession>A0A816KT29</accession>
<evidence type="ECO:0000313" key="1">
    <source>
        <dbReference type="EMBL" id="CAF1925546.1"/>
    </source>
</evidence>
<reference evidence="1" key="1">
    <citation type="submission" date="2021-01" db="EMBL/GenBank/DDBJ databases">
        <authorList>
            <consortium name="Genoscope - CEA"/>
            <person name="William W."/>
        </authorList>
    </citation>
    <scope>NUCLEOTIDE SEQUENCE</scope>
</reference>
<protein>
    <submittedName>
        <fullName evidence="1">(rape) hypothetical protein</fullName>
    </submittedName>
</protein>
<dbReference type="AlphaFoldDB" id="A0A816KT29"/>